<name>A4RVL5_OSTLU</name>
<dbReference type="EMBL" id="CP000584">
    <property type="protein sequence ID" value="ABO95732.1"/>
    <property type="molecule type" value="Genomic_DNA"/>
</dbReference>
<dbReference type="OrthoDB" id="498371at2759"/>
<proteinExistence type="predicted"/>
<dbReference type="AlphaFoldDB" id="A4RVL5"/>
<dbReference type="PANTHER" id="PTHR46586:SF3">
    <property type="entry name" value="ANKYRIN REPEAT-CONTAINING PROTEIN"/>
    <property type="match status" value="1"/>
</dbReference>
<dbReference type="HOGENOM" id="CLU_062941_0_0_1"/>
<dbReference type="Pfam" id="PF12796">
    <property type="entry name" value="Ank_2"/>
    <property type="match status" value="1"/>
</dbReference>
<dbReference type="InterPro" id="IPR052050">
    <property type="entry name" value="SecEffector_AnkRepeat"/>
</dbReference>
<evidence type="ECO:0000313" key="2">
    <source>
        <dbReference type="Proteomes" id="UP000001568"/>
    </source>
</evidence>
<dbReference type="KEGG" id="olu:OSTLU_31017"/>
<evidence type="ECO:0000313" key="1">
    <source>
        <dbReference type="EMBL" id="ABO95732.1"/>
    </source>
</evidence>
<protein>
    <submittedName>
        <fullName evidence="1">Uncharacterized protein</fullName>
    </submittedName>
</protein>
<dbReference type="Proteomes" id="UP000001568">
    <property type="component" value="Chromosome 4"/>
</dbReference>
<dbReference type="SUPFAM" id="SSF140860">
    <property type="entry name" value="Pseudo ankyrin repeat-like"/>
    <property type="match status" value="2"/>
</dbReference>
<keyword evidence="2" id="KW-1185">Reference proteome</keyword>
<accession>A4RVL5</accession>
<dbReference type="PANTHER" id="PTHR46586">
    <property type="entry name" value="ANKYRIN REPEAT-CONTAINING PROTEIN"/>
    <property type="match status" value="1"/>
</dbReference>
<reference evidence="1 2" key="1">
    <citation type="journal article" date="2007" name="Proc. Natl. Acad. Sci. U.S.A.">
        <title>The tiny eukaryote Ostreococcus provides genomic insights into the paradox of plankton speciation.</title>
        <authorList>
            <person name="Palenik B."/>
            <person name="Grimwood J."/>
            <person name="Aerts A."/>
            <person name="Rouze P."/>
            <person name="Salamov A."/>
            <person name="Putnam N."/>
            <person name="Dupont C."/>
            <person name="Jorgensen R."/>
            <person name="Derelle E."/>
            <person name="Rombauts S."/>
            <person name="Zhou K."/>
            <person name="Otillar R."/>
            <person name="Merchant S.S."/>
            <person name="Podell S."/>
            <person name="Gaasterland T."/>
            <person name="Napoli C."/>
            <person name="Gendler K."/>
            <person name="Manuell A."/>
            <person name="Tai V."/>
            <person name="Vallon O."/>
            <person name="Piganeau G."/>
            <person name="Jancek S."/>
            <person name="Heijde M."/>
            <person name="Jabbari K."/>
            <person name="Bowler C."/>
            <person name="Lohr M."/>
            <person name="Robbens S."/>
            <person name="Werner G."/>
            <person name="Dubchak I."/>
            <person name="Pazour G.J."/>
            <person name="Ren Q."/>
            <person name="Paulsen I."/>
            <person name="Delwiche C."/>
            <person name="Schmutz J."/>
            <person name="Rokhsar D."/>
            <person name="Van de Peer Y."/>
            <person name="Moreau H."/>
            <person name="Grigoriev I.V."/>
        </authorList>
    </citation>
    <scope>NUCLEOTIDE SEQUENCE [LARGE SCALE GENOMIC DNA]</scope>
    <source>
        <strain evidence="1 2">CCE9901</strain>
    </source>
</reference>
<gene>
    <name evidence="1" type="ORF">OSTLU_31017</name>
</gene>
<dbReference type="GeneID" id="5001382"/>
<dbReference type="SUPFAM" id="SSF48403">
    <property type="entry name" value="Ankyrin repeat"/>
    <property type="match status" value="1"/>
</dbReference>
<dbReference type="Gramene" id="ABO95732">
    <property type="protein sequence ID" value="ABO95732"/>
    <property type="gene ID" value="OSTLU_31017"/>
</dbReference>
<sequence>MRLEAVENEDDYAVYRADHGLDALARVGTAVIATSAAVPACAAFLGDLELLRLALELGYEWNWETCASAAMSGQLECLKYARERGCDWSDLTCANAAENGHLECLKYAHEHGCPWNEETCGAAAENGHLECLKYAYERGCPLYEEMCAYAASNGHLECLKYLHERGCPWNEETCQNAAEKGHLECLKYAHEHGCRWDELTCGAAAYVNEIECLRYAQDHGAPDSAHYVVDWQRMYVSAVELIVQIALSHQRDGYVSLRELTPTVNRFLRAWPELDVREEVIGQLREYFGFDPLEEPPPPRERFSTMIDLYATK</sequence>
<dbReference type="RefSeq" id="XP_001417439.1">
    <property type="nucleotide sequence ID" value="XM_001417402.1"/>
</dbReference>
<dbReference type="Gene3D" id="1.25.40.20">
    <property type="entry name" value="Ankyrin repeat-containing domain"/>
    <property type="match status" value="1"/>
</dbReference>
<organism evidence="1 2">
    <name type="scientific">Ostreococcus lucimarinus (strain CCE9901)</name>
    <dbReference type="NCBI Taxonomy" id="436017"/>
    <lineage>
        <taxon>Eukaryota</taxon>
        <taxon>Viridiplantae</taxon>
        <taxon>Chlorophyta</taxon>
        <taxon>Mamiellophyceae</taxon>
        <taxon>Mamiellales</taxon>
        <taxon>Bathycoccaceae</taxon>
        <taxon>Ostreococcus</taxon>
    </lineage>
</organism>
<dbReference type="InterPro" id="IPR002110">
    <property type="entry name" value="Ankyrin_rpt"/>
</dbReference>
<dbReference type="InterPro" id="IPR036770">
    <property type="entry name" value="Ankyrin_rpt-contain_sf"/>
</dbReference>